<gene>
    <name evidence="5" type="ORF">GSM42_05595</name>
</gene>
<feature type="binding site" evidence="3">
    <location>
        <position position="97"/>
    </location>
    <ligand>
        <name>Mn(2+)</name>
        <dbReference type="ChEBI" id="CHEBI:29035"/>
        <label>2</label>
    </ligand>
</feature>
<keyword evidence="6" id="KW-1185">Reference proteome</keyword>
<proteinExistence type="inferred from homology"/>
<dbReference type="Pfam" id="PF01546">
    <property type="entry name" value="Peptidase_M20"/>
    <property type="match status" value="1"/>
</dbReference>
<dbReference type="InterPro" id="IPR036264">
    <property type="entry name" value="Bact_exopeptidase_dim_dom"/>
</dbReference>
<accession>A0A6I4VSL8</accession>
<evidence type="ECO:0000256" key="3">
    <source>
        <dbReference type="PIRSR" id="PIRSR005962-1"/>
    </source>
</evidence>
<reference evidence="5 6" key="1">
    <citation type="submission" date="2019-12" db="EMBL/GenBank/DDBJ databases">
        <title>Whole-genome analyses of novel actinobacteria.</title>
        <authorList>
            <person name="Sahin N."/>
            <person name="Saygin H."/>
        </authorList>
    </citation>
    <scope>NUCLEOTIDE SEQUENCE [LARGE SCALE GENOMIC DNA]</scope>
    <source>
        <strain evidence="5 6">KC615</strain>
    </source>
</reference>
<dbReference type="AlphaFoldDB" id="A0A6I4VSL8"/>
<comment type="cofactor">
    <cofactor evidence="3">
        <name>Mn(2+)</name>
        <dbReference type="ChEBI" id="CHEBI:29035"/>
    </cofactor>
    <text evidence="3">The Mn(2+) ion enhances activity.</text>
</comment>
<evidence type="ECO:0000313" key="5">
    <source>
        <dbReference type="EMBL" id="MXQ53215.1"/>
    </source>
</evidence>
<feature type="binding site" evidence="3">
    <location>
        <position position="355"/>
    </location>
    <ligand>
        <name>Mn(2+)</name>
        <dbReference type="ChEBI" id="CHEBI:29035"/>
        <label>2</label>
    </ligand>
</feature>
<dbReference type="Pfam" id="PF07687">
    <property type="entry name" value="M20_dimer"/>
    <property type="match status" value="1"/>
</dbReference>
<evidence type="ECO:0000256" key="2">
    <source>
        <dbReference type="ARBA" id="ARBA00022801"/>
    </source>
</evidence>
<dbReference type="Gene3D" id="3.40.630.10">
    <property type="entry name" value="Zn peptidases"/>
    <property type="match status" value="1"/>
</dbReference>
<feature type="binding site" evidence="3">
    <location>
        <position position="158"/>
    </location>
    <ligand>
        <name>Mn(2+)</name>
        <dbReference type="ChEBI" id="CHEBI:29035"/>
        <label>2</label>
    </ligand>
</feature>
<feature type="binding site" evidence="3">
    <location>
        <position position="99"/>
    </location>
    <ligand>
        <name>Mn(2+)</name>
        <dbReference type="ChEBI" id="CHEBI:29035"/>
        <label>2</label>
    </ligand>
</feature>
<feature type="domain" description="Peptidase M20 dimerisation" evidence="4">
    <location>
        <begin position="181"/>
        <end position="273"/>
    </location>
</feature>
<dbReference type="InterPro" id="IPR002933">
    <property type="entry name" value="Peptidase_M20"/>
</dbReference>
<comment type="similarity">
    <text evidence="1">Belongs to the peptidase M20 family.</text>
</comment>
<organism evidence="5 6">
    <name type="scientific">Shimazuella alba</name>
    <dbReference type="NCBI Taxonomy" id="2690964"/>
    <lineage>
        <taxon>Bacteria</taxon>
        <taxon>Bacillati</taxon>
        <taxon>Bacillota</taxon>
        <taxon>Bacilli</taxon>
        <taxon>Bacillales</taxon>
        <taxon>Thermoactinomycetaceae</taxon>
        <taxon>Shimazuella</taxon>
    </lineage>
</organism>
<dbReference type="GO" id="GO:0016787">
    <property type="term" value="F:hydrolase activity"/>
    <property type="evidence" value="ECO:0007669"/>
    <property type="project" value="UniProtKB-KW"/>
</dbReference>
<dbReference type="InterPro" id="IPR011650">
    <property type="entry name" value="Peptidase_M20_dimer"/>
</dbReference>
<keyword evidence="3" id="KW-0464">Manganese</keyword>
<dbReference type="EMBL" id="WUUL01000003">
    <property type="protein sequence ID" value="MXQ53215.1"/>
    <property type="molecule type" value="Genomic_DNA"/>
</dbReference>
<dbReference type="PANTHER" id="PTHR11014:SF63">
    <property type="entry name" value="METALLOPEPTIDASE, PUTATIVE (AFU_ORTHOLOGUE AFUA_6G09600)-RELATED"/>
    <property type="match status" value="1"/>
</dbReference>
<dbReference type="RefSeq" id="WP_160800576.1">
    <property type="nucleotide sequence ID" value="NZ_WUUL01000003.1"/>
</dbReference>
<dbReference type="SUPFAM" id="SSF55031">
    <property type="entry name" value="Bacterial exopeptidase dimerisation domain"/>
    <property type="match status" value="1"/>
</dbReference>
<keyword evidence="3" id="KW-0479">Metal-binding</keyword>
<evidence type="ECO:0000313" key="6">
    <source>
        <dbReference type="Proteomes" id="UP000430692"/>
    </source>
</evidence>
<dbReference type="PIRSF" id="PIRSF005962">
    <property type="entry name" value="Pept_M20D_amidohydro"/>
    <property type="match status" value="1"/>
</dbReference>
<dbReference type="Proteomes" id="UP000430692">
    <property type="component" value="Unassembled WGS sequence"/>
</dbReference>
<dbReference type="SUPFAM" id="SSF53187">
    <property type="entry name" value="Zn-dependent exopeptidases"/>
    <property type="match status" value="1"/>
</dbReference>
<feature type="binding site" evidence="3">
    <location>
        <position position="133"/>
    </location>
    <ligand>
        <name>Mn(2+)</name>
        <dbReference type="ChEBI" id="CHEBI:29035"/>
        <label>2</label>
    </ligand>
</feature>
<dbReference type="FunFam" id="3.30.70.360:FF:000014">
    <property type="entry name" value="N-acyl-L-amino acid amidohydrolase"/>
    <property type="match status" value="1"/>
</dbReference>
<dbReference type="Gene3D" id="3.30.70.360">
    <property type="match status" value="1"/>
</dbReference>
<name>A0A6I4VSL8_9BACL</name>
<evidence type="ECO:0000256" key="1">
    <source>
        <dbReference type="ARBA" id="ARBA00006153"/>
    </source>
</evidence>
<evidence type="ECO:0000259" key="4">
    <source>
        <dbReference type="Pfam" id="PF07687"/>
    </source>
</evidence>
<dbReference type="NCBIfam" id="TIGR01891">
    <property type="entry name" value="amidohydrolases"/>
    <property type="match status" value="1"/>
</dbReference>
<dbReference type="PANTHER" id="PTHR11014">
    <property type="entry name" value="PEPTIDASE M20 FAMILY MEMBER"/>
    <property type="match status" value="1"/>
</dbReference>
<keyword evidence="2 5" id="KW-0378">Hydrolase</keyword>
<comment type="caution">
    <text evidence="5">The sequence shown here is derived from an EMBL/GenBank/DDBJ whole genome shotgun (WGS) entry which is preliminary data.</text>
</comment>
<protein>
    <submittedName>
        <fullName evidence="5">Amidohydrolase</fullName>
    </submittedName>
</protein>
<sequence length="381" mass="42087">MEVTEELATWAISHRRHLHQFPEVSGQEYETHQYIKKNIEELGMEILEFQPPSLVAYLLGREGGKTIGLRADIDALAIQEEGDKVCLSQNPGVAHVCGHDGHTSILLAVAKWATENRDLIKPNLVFIFQSAEETGPSGAEALMKQGVLESIDEIYGLHLWQPLKKGKIGLKSGSMMASSDEFELVINGSGGHGALPHETVDPIFIASQVISGIQSIISRRINPMNPAVITVGKIIAGTTYNIIPNQATLYGTIRAFTNEVRQWLPTELERLAKGICGAYGATISFQLLKGTPPVINDIVTSEYAKEVITTSFPANTYETIEPSMAAEDFSYYQQKKPGTFIFVGMNSEVSRYPHHDPRFDIDEEAIPIAIRLFCELILHRS</sequence>
<dbReference type="GO" id="GO:0046872">
    <property type="term" value="F:metal ion binding"/>
    <property type="evidence" value="ECO:0007669"/>
    <property type="project" value="UniProtKB-KW"/>
</dbReference>
<dbReference type="InterPro" id="IPR017439">
    <property type="entry name" value="Amidohydrolase"/>
</dbReference>